<proteinExistence type="predicted"/>
<dbReference type="EMBL" id="CP136508">
    <property type="protein sequence ID" value="WUR13764.1"/>
    <property type="molecule type" value="Genomic_DNA"/>
</dbReference>
<protein>
    <submittedName>
        <fullName evidence="1">Uncharacterized protein</fullName>
    </submittedName>
</protein>
<name>A0ABZ1UM61_9BURK</name>
<keyword evidence="2" id="KW-1185">Reference proteome</keyword>
<organism evidence="1 2">
    <name type="scientific">[Empedobacter] haloabium</name>
    <dbReference type="NCBI Taxonomy" id="592317"/>
    <lineage>
        <taxon>Bacteria</taxon>
        <taxon>Pseudomonadati</taxon>
        <taxon>Pseudomonadota</taxon>
        <taxon>Betaproteobacteria</taxon>
        <taxon>Burkholderiales</taxon>
        <taxon>Oxalobacteraceae</taxon>
        <taxon>Telluria group</taxon>
        <taxon>Telluria group incertae sedis</taxon>
    </lineage>
</organism>
<evidence type="ECO:0000313" key="1">
    <source>
        <dbReference type="EMBL" id="WUR13764.1"/>
    </source>
</evidence>
<reference evidence="1 2" key="1">
    <citation type="journal article" date="2019" name="Int. J. Syst. Evol. Microbiol.">
        <title>The Draft Whole-Genome Sequence of the Antibiotic Producer Empedobacter haloabium ATCC 31962 Provides Indications for Its Taxonomic Reclassification.</title>
        <authorList>
            <person name="Miess H."/>
            <person name="Arlt P."/>
            <person name="Apel A.K."/>
            <person name="Weber T."/>
            <person name="Nieselt K."/>
            <person name="Hanssen F."/>
            <person name="Czemmel S."/>
            <person name="Nahnsen S."/>
            <person name="Gross H."/>
        </authorList>
    </citation>
    <scope>NUCLEOTIDE SEQUENCE [LARGE SCALE GENOMIC DNA]</scope>
    <source>
        <strain evidence="1 2">ATCC 31962</strain>
    </source>
</reference>
<evidence type="ECO:0000313" key="2">
    <source>
        <dbReference type="Proteomes" id="UP000321323"/>
    </source>
</evidence>
<sequence length="42" mass="4268">MPFPLLAALPQAFSLAETALNLGSAALKGPKKESEDGAGELL</sequence>
<accession>A0ABZ1UM61</accession>
<gene>
    <name evidence="1" type="ORF">E7V67_001280</name>
</gene>
<dbReference type="Proteomes" id="UP000321323">
    <property type="component" value="Chromosome"/>
</dbReference>